<name>A0A5C3LKL7_9AGAR</name>
<evidence type="ECO:0000313" key="1">
    <source>
        <dbReference type="EMBL" id="TFK33298.1"/>
    </source>
</evidence>
<proteinExistence type="predicted"/>
<dbReference type="EMBL" id="ML213651">
    <property type="protein sequence ID" value="TFK33298.1"/>
    <property type="molecule type" value="Genomic_DNA"/>
</dbReference>
<keyword evidence="2" id="KW-1185">Reference proteome</keyword>
<protein>
    <submittedName>
        <fullName evidence="1">Uncharacterized protein</fullName>
    </submittedName>
</protein>
<feature type="non-terminal residue" evidence="1">
    <location>
        <position position="77"/>
    </location>
</feature>
<reference evidence="1 2" key="1">
    <citation type="journal article" date="2019" name="Nat. Ecol. Evol.">
        <title>Megaphylogeny resolves global patterns of mushroom evolution.</title>
        <authorList>
            <person name="Varga T."/>
            <person name="Krizsan K."/>
            <person name="Foldi C."/>
            <person name="Dima B."/>
            <person name="Sanchez-Garcia M."/>
            <person name="Sanchez-Ramirez S."/>
            <person name="Szollosi G.J."/>
            <person name="Szarkandi J.G."/>
            <person name="Papp V."/>
            <person name="Albert L."/>
            <person name="Andreopoulos W."/>
            <person name="Angelini C."/>
            <person name="Antonin V."/>
            <person name="Barry K.W."/>
            <person name="Bougher N.L."/>
            <person name="Buchanan P."/>
            <person name="Buyck B."/>
            <person name="Bense V."/>
            <person name="Catcheside P."/>
            <person name="Chovatia M."/>
            <person name="Cooper J."/>
            <person name="Damon W."/>
            <person name="Desjardin D."/>
            <person name="Finy P."/>
            <person name="Geml J."/>
            <person name="Haridas S."/>
            <person name="Hughes K."/>
            <person name="Justo A."/>
            <person name="Karasinski D."/>
            <person name="Kautmanova I."/>
            <person name="Kiss B."/>
            <person name="Kocsube S."/>
            <person name="Kotiranta H."/>
            <person name="LaButti K.M."/>
            <person name="Lechner B.E."/>
            <person name="Liimatainen K."/>
            <person name="Lipzen A."/>
            <person name="Lukacs Z."/>
            <person name="Mihaltcheva S."/>
            <person name="Morgado L.N."/>
            <person name="Niskanen T."/>
            <person name="Noordeloos M.E."/>
            <person name="Ohm R.A."/>
            <person name="Ortiz-Santana B."/>
            <person name="Ovrebo C."/>
            <person name="Racz N."/>
            <person name="Riley R."/>
            <person name="Savchenko A."/>
            <person name="Shiryaev A."/>
            <person name="Soop K."/>
            <person name="Spirin V."/>
            <person name="Szebenyi C."/>
            <person name="Tomsovsky M."/>
            <person name="Tulloss R.E."/>
            <person name="Uehling J."/>
            <person name="Grigoriev I.V."/>
            <person name="Vagvolgyi C."/>
            <person name="Papp T."/>
            <person name="Martin F.M."/>
            <person name="Miettinen O."/>
            <person name="Hibbett D.S."/>
            <person name="Nagy L.G."/>
        </authorList>
    </citation>
    <scope>NUCLEOTIDE SEQUENCE [LARGE SCALE GENOMIC DNA]</scope>
    <source>
        <strain evidence="1 2">CBS 166.37</strain>
    </source>
</reference>
<gene>
    <name evidence="1" type="ORF">BDQ12DRAFT_583296</name>
</gene>
<evidence type="ECO:0000313" key="2">
    <source>
        <dbReference type="Proteomes" id="UP000308652"/>
    </source>
</evidence>
<accession>A0A5C3LKL7</accession>
<sequence length="77" mass="7801">SLLKLKGIADIAVAGILTVKLSLIYNSGITRALATATGLHLSNADIAPGFNQCIACIVASVGVDHIIAVYSGPTARP</sequence>
<feature type="non-terminal residue" evidence="1">
    <location>
        <position position="1"/>
    </location>
</feature>
<dbReference type="OrthoDB" id="3753443at2759"/>
<dbReference type="AlphaFoldDB" id="A0A5C3LKL7"/>
<organism evidence="1 2">
    <name type="scientific">Crucibulum laeve</name>
    <dbReference type="NCBI Taxonomy" id="68775"/>
    <lineage>
        <taxon>Eukaryota</taxon>
        <taxon>Fungi</taxon>
        <taxon>Dikarya</taxon>
        <taxon>Basidiomycota</taxon>
        <taxon>Agaricomycotina</taxon>
        <taxon>Agaricomycetes</taxon>
        <taxon>Agaricomycetidae</taxon>
        <taxon>Agaricales</taxon>
        <taxon>Agaricineae</taxon>
        <taxon>Nidulariaceae</taxon>
        <taxon>Crucibulum</taxon>
    </lineage>
</organism>
<dbReference type="Proteomes" id="UP000308652">
    <property type="component" value="Unassembled WGS sequence"/>
</dbReference>